<name>A0ABR9VBV0_9CYAN</name>
<comment type="caution">
    <text evidence="1">The sequence shown here is derived from an EMBL/GenBank/DDBJ whole genome shotgun (WGS) entry which is preliminary data.</text>
</comment>
<organism evidence="1 2">
    <name type="scientific">Sphaerospermopsis aphanizomenoides LEGE 00250</name>
    <dbReference type="NCBI Taxonomy" id="2777972"/>
    <lineage>
        <taxon>Bacteria</taxon>
        <taxon>Bacillati</taxon>
        <taxon>Cyanobacteriota</taxon>
        <taxon>Cyanophyceae</taxon>
        <taxon>Nostocales</taxon>
        <taxon>Aphanizomenonaceae</taxon>
        <taxon>Sphaerospermopsis</taxon>
        <taxon>Sphaerospermopsis aphanizomenoides</taxon>
    </lineage>
</organism>
<accession>A0ABR9VBV0</accession>
<evidence type="ECO:0000313" key="1">
    <source>
        <dbReference type="EMBL" id="MBE9235971.1"/>
    </source>
</evidence>
<protein>
    <recommendedName>
        <fullName evidence="3">Glycosyltransferase family 1 protein</fullName>
    </recommendedName>
</protein>
<proteinExistence type="predicted"/>
<dbReference type="RefSeq" id="WP_193942411.1">
    <property type="nucleotide sequence ID" value="NZ_JADEWB010000030.1"/>
</dbReference>
<dbReference type="EMBL" id="JADEWB010000030">
    <property type="protein sequence ID" value="MBE9235971.1"/>
    <property type="molecule type" value="Genomic_DNA"/>
</dbReference>
<evidence type="ECO:0008006" key="3">
    <source>
        <dbReference type="Google" id="ProtNLM"/>
    </source>
</evidence>
<evidence type="ECO:0000313" key="2">
    <source>
        <dbReference type="Proteomes" id="UP000606776"/>
    </source>
</evidence>
<sequence length="335" mass="39185">MLHEIYDQGVYLGYLSYQGQGEETHLLSCIRSGLQKLDIKISENLEDSNLNILDVSLISFFNENVFDLLPLLKDCHHFKNKSLFINMSDCASSHFIGDNDYWLLSTQTTELINFANGNKIPWAFGFQQKLIDFTDNFDFSQPRKREILRNFKPSLQQSVRESLDLILVPKLERNITIDRTVDYYSSYANNDNFLKKLLTSRFCLAYGGFYTSNVLLNPYFHQFPEYSKITYLQDVVIGRWDSWRLWESWVMGCIPITLDFDKYGFLLPVMPENWQHYIGLDLSKLDEDVERLLSLSEQELDEISYNGREWALQYYSPQAVAERALTIGIDKILDV</sequence>
<dbReference type="Proteomes" id="UP000606776">
    <property type="component" value="Unassembled WGS sequence"/>
</dbReference>
<reference evidence="1 2" key="1">
    <citation type="submission" date="2020-10" db="EMBL/GenBank/DDBJ databases">
        <authorList>
            <person name="Castelo-Branco R."/>
            <person name="Eusebio N."/>
            <person name="Adriana R."/>
            <person name="Vieira A."/>
            <person name="Brugerolle De Fraissinette N."/>
            <person name="Rezende De Castro R."/>
            <person name="Schneider M.P."/>
            <person name="Vasconcelos V."/>
            <person name="Leao P.N."/>
        </authorList>
    </citation>
    <scope>NUCLEOTIDE SEQUENCE [LARGE SCALE GENOMIC DNA]</scope>
    <source>
        <strain evidence="1 2">LEGE 00250</strain>
    </source>
</reference>
<gene>
    <name evidence="1" type="ORF">IQ227_07985</name>
</gene>
<keyword evidence="2" id="KW-1185">Reference proteome</keyword>